<sequence>MVPSASSPAVPQLTTTSLPAPTRQRYTSLPQTQKPQLPSLASALPIAPTIGTTRHLRKPSSTPSMSSYVPGSSTTASASVQSQQGKDVGQSRLVFPEAKNGEETSASRLPNSQEKNLQKDDQRTAGQVRVRREQGGGEEQDTESGKNMSNSSLGGDKRPSAQPRSHENQKTTKTGMISMGTNVRDGPASRGLYTSPSTSHASTFSTSTSNTIQSSSSSSVPLSSSLSTPATTPPTSPPQPSAMPKWRAENANLPAIDTVPSPRIVTTPVESAPRLLPEAPPLKTLKGSLSNSSLRSVSARPLGPRSPISPRTPLESPRATTPLALSSSPSLPSPPRLDRLESNQSFSSLISIYTSNNHGHGHSPSMVSTVSTSSAYVSPSPSEQSTDTRYSRYPAPAPGSIFGLGMLGGSERSTSGLQRKPIPSFADSSDSGMGTEAEGEIDKTAGRKEKGLSSATVRDHSRDAYGGMVDADGRTVGEDPRGTEADVNATPRKSIASSGFQKHESIPENPRTASPIPPSASLNSSQSRSAGRRASQPLAPLSIPHLHSQPRFSPERNSSSPQVLRADDMKRLLSKPAVFSGYSSASDSDRRPVSPVLMRTVPSSPRRRVASNSDRPQGMDKGYKSASEATSRKPIAGPTDWVAPWDIDGEDNRGLVRSTSLKKVSNDKEGKGKEKEKKPRNVLRKASFTTSKRPSSPSGKLQPPLSGSSTRSPSPTARRGESSGGSSPALSSAQPMSPAIRTPAEEIKMAYKQQVSREIYLEKTVDEGKLAGKKNRYSEELPRRQPALPSPTARDRSSSKTSTPVTAASNTEPSAPSSTRNGRTEPVAPRTPRTPIGPKTGVLVAVGSEEDSFLPSFSTTPNFASQLSLDDEPSPPSFQAGRPSLQERRTSLKRPFDANGMRLSLDPPRRKSTEGGDYSLATPRTPLSADTISSPSPGAKNSKGGGGLWGLMKKFSGAGLRDKYVDNCDGEAPPVPALPNGIARSKLAQPSSVITSMGSVDEGTFTPVRAVRPRRSLGETRPRIISNSNANQVGSSSSSTTVSTSVSTRPNTTTCSSSPSSSFVRPGESRTSHSSYGDERPPLPPSKTSATSVLEQRILSPSELSRLEFNFDLEYDRKQRSKPTVTRPPLSSIPTTSSTDTAGRSSTSGASRNDWTIVHTPADETPPFSLPLPPYRKPRSASPSTQLSSRPSTAPGPPPSPTAAVKNSRKTSIAVVPTYRPSLPYSTSDDDHGTVGSPPHLESPTQGRKSTSSVPKPSSRIPPSRFRELSRTNALTEEEKAERWDDLLLKSDLAGGTLHLRGTERLESDRISVLESDAEHEQ</sequence>
<dbReference type="Proteomes" id="UP001437256">
    <property type="component" value="Unassembled WGS sequence"/>
</dbReference>
<feature type="compositionally biased region" description="Basic and acidic residues" evidence="1">
    <location>
        <begin position="471"/>
        <end position="484"/>
    </location>
</feature>
<feature type="compositionally biased region" description="Polar residues" evidence="1">
    <location>
        <begin position="799"/>
        <end position="821"/>
    </location>
</feature>
<gene>
    <name evidence="2" type="ORF">AAF712_015070</name>
</gene>
<feature type="compositionally biased region" description="Basic and acidic residues" evidence="1">
    <location>
        <begin position="664"/>
        <end position="679"/>
    </location>
</feature>
<feature type="compositionally biased region" description="Low complexity" evidence="1">
    <location>
        <begin position="285"/>
        <end position="298"/>
    </location>
</feature>
<feature type="compositionally biased region" description="Low complexity" evidence="1">
    <location>
        <begin position="933"/>
        <end position="942"/>
    </location>
</feature>
<feature type="compositionally biased region" description="Basic and acidic residues" evidence="1">
    <location>
        <begin position="1067"/>
        <end position="1081"/>
    </location>
</feature>
<feature type="compositionally biased region" description="Polar residues" evidence="1">
    <location>
        <begin position="1"/>
        <end position="36"/>
    </location>
</feature>
<feature type="compositionally biased region" description="Low complexity" evidence="1">
    <location>
        <begin position="194"/>
        <end position="230"/>
    </location>
</feature>
<feature type="region of interest" description="Disordered" evidence="1">
    <location>
        <begin position="988"/>
        <end position="1092"/>
    </location>
</feature>
<feature type="compositionally biased region" description="Basic and acidic residues" evidence="1">
    <location>
        <begin position="155"/>
        <end position="170"/>
    </location>
</feature>
<protein>
    <recommendedName>
        <fullName evidence="4">Proteophosphoglycan ppg4</fullName>
    </recommendedName>
</protein>
<feature type="compositionally biased region" description="Polar residues" evidence="1">
    <location>
        <begin position="855"/>
        <end position="868"/>
    </location>
</feature>
<organism evidence="2 3">
    <name type="scientific">Marasmius tenuissimus</name>
    <dbReference type="NCBI Taxonomy" id="585030"/>
    <lineage>
        <taxon>Eukaryota</taxon>
        <taxon>Fungi</taxon>
        <taxon>Dikarya</taxon>
        <taxon>Basidiomycota</taxon>
        <taxon>Agaricomycotina</taxon>
        <taxon>Agaricomycetes</taxon>
        <taxon>Agaricomycetidae</taxon>
        <taxon>Agaricales</taxon>
        <taxon>Marasmiineae</taxon>
        <taxon>Marasmiaceae</taxon>
        <taxon>Marasmius</taxon>
    </lineage>
</organism>
<feature type="compositionally biased region" description="Low complexity" evidence="1">
    <location>
        <begin position="72"/>
        <end position="84"/>
    </location>
</feature>
<accession>A0ABR2ZAM3</accession>
<evidence type="ECO:0000313" key="3">
    <source>
        <dbReference type="Proteomes" id="UP001437256"/>
    </source>
</evidence>
<name>A0ABR2ZAM3_9AGAR</name>
<feature type="region of interest" description="Disordered" evidence="1">
    <location>
        <begin position="407"/>
        <end position="947"/>
    </location>
</feature>
<feature type="compositionally biased region" description="Low complexity" evidence="1">
    <location>
        <begin position="519"/>
        <end position="536"/>
    </location>
</feature>
<feature type="compositionally biased region" description="Pro residues" evidence="1">
    <location>
        <begin position="231"/>
        <end position="241"/>
    </location>
</feature>
<feature type="compositionally biased region" description="Low complexity" evidence="1">
    <location>
        <begin position="1127"/>
        <end position="1141"/>
    </location>
</feature>
<feature type="compositionally biased region" description="Basic and acidic residues" evidence="1">
    <location>
        <begin position="440"/>
        <end position="463"/>
    </location>
</feature>
<feature type="compositionally biased region" description="Basic and acidic residues" evidence="1">
    <location>
        <begin position="759"/>
        <end position="783"/>
    </location>
</feature>
<feature type="compositionally biased region" description="Polar residues" evidence="1">
    <location>
        <begin position="1142"/>
        <end position="1154"/>
    </location>
</feature>
<feature type="region of interest" description="Disordered" evidence="1">
    <location>
        <begin position="1"/>
        <end position="340"/>
    </location>
</feature>
<feature type="compositionally biased region" description="Low complexity" evidence="1">
    <location>
        <begin position="724"/>
        <end position="733"/>
    </location>
</feature>
<feature type="compositionally biased region" description="Polar residues" evidence="1">
    <location>
        <begin position="103"/>
        <end position="115"/>
    </location>
</feature>
<feature type="compositionally biased region" description="Polar residues" evidence="1">
    <location>
        <begin position="59"/>
        <end position="71"/>
    </location>
</feature>
<feature type="region of interest" description="Disordered" evidence="1">
    <location>
        <begin position="1118"/>
        <end position="1282"/>
    </location>
</feature>
<evidence type="ECO:0000256" key="1">
    <source>
        <dbReference type="SAM" id="MobiDB-lite"/>
    </source>
</evidence>
<comment type="caution">
    <text evidence="2">The sequence shown here is derived from an EMBL/GenBank/DDBJ whole genome shotgun (WGS) entry which is preliminary data.</text>
</comment>
<feature type="compositionally biased region" description="Polar residues" evidence="1">
    <location>
        <begin position="687"/>
        <end position="699"/>
    </location>
</feature>
<feature type="compositionally biased region" description="Basic and acidic residues" evidence="1">
    <location>
        <begin position="885"/>
        <end position="896"/>
    </location>
</feature>
<evidence type="ECO:0000313" key="2">
    <source>
        <dbReference type="EMBL" id="KAL0058264.1"/>
    </source>
</evidence>
<evidence type="ECO:0008006" key="4">
    <source>
        <dbReference type="Google" id="ProtNLM"/>
    </source>
</evidence>
<feature type="compositionally biased region" description="Low complexity" evidence="1">
    <location>
        <begin position="1026"/>
        <end position="1062"/>
    </location>
</feature>
<reference evidence="2 3" key="1">
    <citation type="submission" date="2024-05" db="EMBL/GenBank/DDBJ databases">
        <title>A draft genome resource for the thread blight pathogen Marasmius tenuissimus strain MS-2.</title>
        <authorList>
            <person name="Yulfo-Soto G.E."/>
            <person name="Baruah I.K."/>
            <person name="Amoako-Attah I."/>
            <person name="Bukari Y."/>
            <person name="Meinhardt L.W."/>
            <person name="Bailey B.A."/>
            <person name="Cohen S.P."/>
        </authorList>
    </citation>
    <scope>NUCLEOTIDE SEQUENCE [LARGE SCALE GENOMIC DNA]</scope>
    <source>
        <strain evidence="2 3">MS-2</strain>
    </source>
</reference>
<proteinExistence type="predicted"/>
<keyword evidence="3" id="KW-1185">Reference proteome</keyword>
<feature type="compositionally biased region" description="Polar residues" evidence="1">
    <location>
        <begin position="171"/>
        <end position="181"/>
    </location>
</feature>
<feature type="compositionally biased region" description="Low complexity" evidence="1">
    <location>
        <begin position="703"/>
        <end position="715"/>
    </location>
</feature>
<feature type="region of interest" description="Disordered" evidence="1">
    <location>
        <begin position="357"/>
        <end position="391"/>
    </location>
</feature>
<feature type="compositionally biased region" description="Polar residues" evidence="1">
    <location>
        <begin position="988"/>
        <end position="998"/>
    </location>
</feature>
<feature type="compositionally biased region" description="Polar residues" evidence="1">
    <location>
        <begin position="1243"/>
        <end position="1256"/>
    </location>
</feature>
<feature type="compositionally biased region" description="Low complexity" evidence="1">
    <location>
        <begin position="363"/>
        <end position="382"/>
    </location>
</feature>
<dbReference type="EMBL" id="JBBXMP010000341">
    <property type="protein sequence ID" value="KAL0058264.1"/>
    <property type="molecule type" value="Genomic_DNA"/>
</dbReference>